<dbReference type="KEGG" id="hazt:108677443"/>
<dbReference type="GO" id="GO:0097038">
    <property type="term" value="C:perinuclear endoplasmic reticulum"/>
    <property type="evidence" value="ECO:0007669"/>
    <property type="project" value="TreeGrafter"/>
</dbReference>
<dbReference type="GO" id="GO:0005886">
    <property type="term" value="C:plasma membrane"/>
    <property type="evidence" value="ECO:0007669"/>
    <property type="project" value="TreeGrafter"/>
</dbReference>
<keyword evidence="2" id="KW-1185">Reference proteome</keyword>
<protein>
    <submittedName>
        <fullName evidence="3">Oxysterol-binding protein-related protein 2-like</fullName>
    </submittedName>
</protein>
<proteinExistence type="predicted"/>
<dbReference type="RefSeq" id="XP_018021152.1">
    <property type="nucleotide sequence ID" value="XM_018165663.2"/>
</dbReference>
<dbReference type="GeneID" id="108677443"/>
<feature type="non-terminal residue" evidence="3">
    <location>
        <position position="83"/>
    </location>
</feature>
<gene>
    <name evidence="3" type="primary">LOC108677443</name>
</gene>
<evidence type="ECO:0000256" key="1">
    <source>
        <dbReference type="SAM" id="MobiDB-lite"/>
    </source>
</evidence>
<dbReference type="Proteomes" id="UP000694843">
    <property type="component" value="Unplaced"/>
</dbReference>
<dbReference type="GO" id="GO:0005829">
    <property type="term" value="C:cytosol"/>
    <property type="evidence" value="ECO:0007669"/>
    <property type="project" value="TreeGrafter"/>
</dbReference>
<organism evidence="2 3">
    <name type="scientific">Hyalella azteca</name>
    <name type="common">Amphipod</name>
    <dbReference type="NCBI Taxonomy" id="294128"/>
    <lineage>
        <taxon>Eukaryota</taxon>
        <taxon>Metazoa</taxon>
        <taxon>Ecdysozoa</taxon>
        <taxon>Arthropoda</taxon>
        <taxon>Crustacea</taxon>
        <taxon>Multicrustacea</taxon>
        <taxon>Malacostraca</taxon>
        <taxon>Eumalacostraca</taxon>
        <taxon>Peracarida</taxon>
        <taxon>Amphipoda</taxon>
        <taxon>Senticaudata</taxon>
        <taxon>Talitrida</taxon>
        <taxon>Talitroidea</taxon>
        <taxon>Hyalellidae</taxon>
        <taxon>Hyalella</taxon>
    </lineage>
</organism>
<evidence type="ECO:0000313" key="2">
    <source>
        <dbReference type="Proteomes" id="UP000694843"/>
    </source>
</evidence>
<dbReference type="AlphaFoldDB" id="A0A8B7P5D6"/>
<dbReference type="InterPro" id="IPR000648">
    <property type="entry name" value="Oxysterol-bd"/>
</dbReference>
<dbReference type="InterPro" id="IPR037239">
    <property type="entry name" value="OSBP_sf"/>
</dbReference>
<feature type="region of interest" description="Disordered" evidence="1">
    <location>
        <begin position="1"/>
        <end position="23"/>
    </location>
</feature>
<dbReference type="GO" id="GO:0032934">
    <property type="term" value="F:sterol binding"/>
    <property type="evidence" value="ECO:0007669"/>
    <property type="project" value="TreeGrafter"/>
</dbReference>
<reference evidence="3" key="1">
    <citation type="submission" date="2025-08" db="UniProtKB">
        <authorList>
            <consortium name="RefSeq"/>
        </authorList>
    </citation>
    <scope>IDENTIFICATION</scope>
    <source>
        <tissue evidence="3">Whole organism</tissue>
    </source>
</reference>
<accession>A0A8B7P5D6</accession>
<name>A0A8B7P5D6_HYAAZ</name>
<dbReference type="PANTHER" id="PTHR10972:SF209">
    <property type="entry name" value="OXYSTEROL-BINDING PROTEIN"/>
    <property type="match status" value="1"/>
</dbReference>
<dbReference type="PANTHER" id="PTHR10972">
    <property type="entry name" value="OXYSTEROL-BINDING PROTEIN-RELATED"/>
    <property type="match status" value="1"/>
</dbReference>
<dbReference type="SUPFAM" id="SSF144000">
    <property type="entry name" value="Oxysterol-binding protein-like"/>
    <property type="match status" value="1"/>
</dbReference>
<dbReference type="OrthoDB" id="416222at2759"/>
<sequence>MTSIVEVEKQHRTRLPAPQQTSSGEFSLWSVLKQGIGKELSKITMPVVFNEPLSFLQRVTEYMEYAHLLDRACEEDDPVLRMQ</sequence>
<evidence type="ECO:0000313" key="3">
    <source>
        <dbReference type="RefSeq" id="XP_018021152.1"/>
    </source>
</evidence>
<dbReference type="Pfam" id="PF01237">
    <property type="entry name" value="Oxysterol_BP"/>
    <property type="match status" value="1"/>
</dbReference>
<feature type="compositionally biased region" description="Basic and acidic residues" evidence="1">
    <location>
        <begin position="1"/>
        <end position="10"/>
    </location>
</feature>